<proteinExistence type="predicted"/>
<evidence type="ECO:0000313" key="8">
    <source>
        <dbReference type="Proteomes" id="UP001597052"/>
    </source>
</evidence>
<name>A0ABD6DE14_9EURY</name>
<gene>
    <name evidence="7" type="ORF">ACFSBW_14635</name>
</gene>
<dbReference type="SMART" id="SM00116">
    <property type="entry name" value="CBS"/>
    <property type="match status" value="2"/>
</dbReference>
<feature type="domain" description="ACP-type MB" evidence="6">
    <location>
        <begin position="159"/>
        <end position="189"/>
    </location>
</feature>
<organism evidence="7 8">
    <name type="scientific">Halohasta litorea</name>
    <dbReference type="NCBI Taxonomy" id="869891"/>
    <lineage>
        <taxon>Archaea</taxon>
        <taxon>Methanobacteriati</taxon>
        <taxon>Methanobacteriota</taxon>
        <taxon>Stenosarchaea group</taxon>
        <taxon>Halobacteria</taxon>
        <taxon>Halobacteriales</taxon>
        <taxon>Haloferacaceae</taxon>
        <taxon>Halohasta</taxon>
    </lineage>
</organism>
<dbReference type="EMBL" id="JBHUDM010000004">
    <property type="protein sequence ID" value="MFD1643111.1"/>
    <property type="molecule type" value="Genomic_DNA"/>
</dbReference>
<keyword evidence="3" id="KW-0479">Metal-binding</keyword>
<dbReference type="InterPro" id="IPR044065">
    <property type="entry name" value="ACP_MB"/>
</dbReference>
<feature type="binding site" evidence="3">
    <location>
        <position position="186"/>
    </location>
    <ligand>
        <name>Zn(2+)</name>
        <dbReference type="ChEBI" id="CHEBI:29105"/>
    </ligand>
</feature>
<feature type="domain" description="CBS" evidence="5">
    <location>
        <begin position="11"/>
        <end position="66"/>
    </location>
</feature>
<feature type="domain" description="CBS" evidence="5">
    <location>
        <begin position="74"/>
        <end position="130"/>
    </location>
</feature>
<evidence type="ECO:0000256" key="1">
    <source>
        <dbReference type="ARBA" id="ARBA00023122"/>
    </source>
</evidence>
<feature type="binding site" evidence="3">
    <location>
        <position position="167"/>
    </location>
    <ligand>
        <name>Zn(2+)</name>
        <dbReference type="ChEBI" id="CHEBI:29105"/>
    </ligand>
</feature>
<keyword evidence="1 2" id="KW-0129">CBS domain</keyword>
<keyword evidence="3" id="KW-0408">Iron</keyword>
<feature type="region of interest" description="Disordered" evidence="4">
    <location>
        <begin position="125"/>
        <end position="147"/>
    </location>
</feature>
<feature type="binding site" evidence="3">
    <location>
        <position position="167"/>
    </location>
    <ligand>
        <name>Fe cation</name>
        <dbReference type="ChEBI" id="CHEBI:24875"/>
    </ligand>
</feature>
<dbReference type="PROSITE" id="PS51901">
    <property type="entry name" value="ACP_MB"/>
    <property type="match status" value="1"/>
</dbReference>
<feature type="binding site" evidence="3">
    <location>
        <position position="186"/>
    </location>
    <ligand>
        <name>Fe cation</name>
        <dbReference type="ChEBI" id="CHEBI:24875"/>
    </ligand>
</feature>
<dbReference type="InterPro" id="IPR051257">
    <property type="entry name" value="Diverse_CBS-Domain"/>
</dbReference>
<feature type="binding site" evidence="3">
    <location>
        <position position="183"/>
    </location>
    <ligand>
        <name>Zn(2+)</name>
        <dbReference type="ChEBI" id="CHEBI:29105"/>
    </ligand>
</feature>
<protein>
    <submittedName>
        <fullName evidence="7">Cyclic nucleotide-binding/CBS domain-containing protein</fullName>
    </submittedName>
</protein>
<dbReference type="RefSeq" id="WP_256396363.1">
    <property type="nucleotide sequence ID" value="NZ_JANHDJ010000004.1"/>
</dbReference>
<dbReference type="PANTHER" id="PTHR43080">
    <property type="entry name" value="CBS DOMAIN-CONTAINING PROTEIN CBSX3, MITOCHONDRIAL"/>
    <property type="match status" value="1"/>
</dbReference>
<dbReference type="Gene3D" id="3.10.580.10">
    <property type="entry name" value="CBS-domain"/>
    <property type="match status" value="1"/>
</dbReference>
<dbReference type="PROSITE" id="PS51371">
    <property type="entry name" value="CBS"/>
    <property type="match status" value="2"/>
</dbReference>
<dbReference type="PANTHER" id="PTHR43080:SF2">
    <property type="entry name" value="CBS DOMAIN-CONTAINING PROTEIN"/>
    <property type="match status" value="1"/>
</dbReference>
<accession>A0ABD6DE14</accession>
<feature type="binding site" evidence="3">
    <location>
        <position position="183"/>
    </location>
    <ligand>
        <name>Fe cation</name>
        <dbReference type="ChEBI" id="CHEBI:24875"/>
    </ligand>
</feature>
<evidence type="ECO:0000256" key="4">
    <source>
        <dbReference type="SAM" id="MobiDB-lite"/>
    </source>
</evidence>
<dbReference type="InterPro" id="IPR000644">
    <property type="entry name" value="CBS_dom"/>
</dbReference>
<evidence type="ECO:0000256" key="2">
    <source>
        <dbReference type="PROSITE-ProRule" id="PRU00703"/>
    </source>
</evidence>
<dbReference type="InterPro" id="IPR046342">
    <property type="entry name" value="CBS_dom_sf"/>
</dbReference>
<keyword evidence="3" id="KW-0862">Zinc</keyword>
<evidence type="ECO:0000256" key="3">
    <source>
        <dbReference type="PROSITE-ProRule" id="PRU01249"/>
    </source>
</evidence>
<dbReference type="AlphaFoldDB" id="A0ABD6DE14"/>
<keyword evidence="8" id="KW-1185">Reference proteome</keyword>
<dbReference type="Pfam" id="PF00571">
    <property type="entry name" value="CBS"/>
    <property type="match status" value="2"/>
</dbReference>
<dbReference type="CDD" id="cd02205">
    <property type="entry name" value="CBS_pair_SF"/>
    <property type="match status" value="1"/>
</dbReference>
<dbReference type="SUPFAM" id="SSF54631">
    <property type="entry name" value="CBS-domain pair"/>
    <property type="match status" value="1"/>
</dbReference>
<dbReference type="Proteomes" id="UP001597052">
    <property type="component" value="Unassembled WGS sequence"/>
</dbReference>
<evidence type="ECO:0000259" key="5">
    <source>
        <dbReference type="PROSITE" id="PS51371"/>
    </source>
</evidence>
<evidence type="ECO:0000259" key="6">
    <source>
        <dbReference type="PROSITE" id="PS51901"/>
    </source>
</evidence>
<feature type="binding site" evidence="3">
    <location>
        <position position="164"/>
    </location>
    <ligand>
        <name>Fe cation</name>
        <dbReference type="ChEBI" id="CHEBI:24875"/>
    </ligand>
</feature>
<feature type="binding site" evidence="3">
    <location>
        <position position="164"/>
    </location>
    <ligand>
        <name>Zn(2+)</name>
        <dbReference type="ChEBI" id="CHEBI:29105"/>
    </ligand>
</feature>
<evidence type="ECO:0000313" key="7">
    <source>
        <dbReference type="EMBL" id="MFD1643111.1"/>
    </source>
</evidence>
<reference evidence="7 8" key="1">
    <citation type="journal article" date="2019" name="Int. J. Syst. Evol. Microbiol.">
        <title>The Global Catalogue of Microorganisms (GCM) 10K type strain sequencing project: providing services to taxonomists for standard genome sequencing and annotation.</title>
        <authorList>
            <consortium name="The Broad Institute Genomics Platform"/>
            <consortium name="The Broad Institute Genome Sequencing Center for Infectious Disease"/>
            <person name="Wu L."/>
            <person name="Ma J."/>
        </authorList>
    </citation>
    <scope>NUCLEOTIDE SEQUENCE [LARGE SCALE GENOMIC DNA]</scope>
    <source>
        <strain evidence="7 8">CGMCC 1.10593</strain>
    </source>
</reference>
<dbReference type="GO" id="GO:0046872">
    <property type="term" value="F:metal ion binding"/>
    <property type="evidence" value="ECO:0007669"/>
    <property type="project" value="UniProtKB-KW"/>
</dbReference>
<sequence length="189" mass="19266">MRNGITVRDVMNREFVGVSESDGLVEAAELMRSEPTEAVVVVRGSEPIGSLSTATALAALLDGDPGDRTVGDVMEPPVPTISPDASLADGTRQLIARGTTHLLVVDDDEIVGLLTERDVLAATETAEAPTTPTAAAGTGATEAAEGGAEIDAEGATEESVQGICEGCGSLTPELSTVNGQLVCPDCRAY</sequence>
<comment type="caution">
    <text evidence="7">The sequence shown here is derived from an EMBL/GenBank/DDBJ whole genome shotgun (WGS) entry which is preliminary data.</text>
</comment>